<dbReference type="PROSITE" id="PS51294">
    <property type="entry name" value="HTH_MYB"/>
    <property type="match status" value="1"/>
</dbReference>
<dbReference type="Pfam" id="PF14379">
    <property type="entry name" value="Myb_CC_LHEQLE"/>
    <property type="match status" value="1"/>
</dbReference>
<evidence type="ECO:0000313" key="9">
    <source>
        <dbReference type="Proteomes" id="UP000504610"/>
    </source>
</evidence>
<dbReference type="InterPro" id="IPR006447">
    <property type="entry name" value="Myb_dom_plants"/>
</dbReference>
<dbReference type="Proteomes" id="UP000504610">
    <property type="component" value="Chromosome 1"/>
</dbReference>
<reference evidence="10" key="2">
    <citation type="submission" date="2025-08" db="UniProtKB">
        <authorList>
            <consortium name="RefSeq"/>
        </authorList>
    </citation>
    <scope>IDENTIFICATION</scope>
    <source>
        <tissue evidence="10">Leaf</tissue>
    </source>
</reference>
<reference evidence="9" key="1">
    <citation type="journal article" date="2019" name="Database">
        <title>The radish genome database (RadishGD): an integrated information resource for radish genomics.</title>
        <authorList>
            <person name="Yu H.J."/>
            <person name="Baek S."/>
            <person name="Lee Y.J."/>
            <person name="Cho A."/>
            <person name="Mun J.H."/>
        </authorList>
    </citation>
    <scope>NUCLEOTIDE SEQUENCE [LARGE SCALE GENOMIC DNA]</scope>
    <source>
        <strain evidence="9">cv. WK10039</strain>
    </source>
</reference>
<dbReference type="Gene3D" id="1.10.10.60">
    <property type="entry name" value="Homeodomain-like"/>
    <property type="match status" value="1"/>
</dbReference>
<evidence type="ECO:0000313" key="10">
    <source>
        <dbReference type="RefSeq" id="XP_018485277.1"/>
    </source>
</evidence>
<keyword evidence="6" id="KW-0539">Nucleus</keyword>
<dbReference type="SUPFAM" id="SSF46689">
    <property type="entry name" value="Homeodomain-like"/>
    <property type="match status" value="1"/>
</dbReference>
<feature type="domain" description="HTH myb-type" evidence="8">
    <location>
        <begin position="193"/>
        <end position="246"/>
    </location>
</feature>
<dbReference type="NCBIfam" id="TIGR01557">
    <property type="entry name" value="myb_SHAQKYF"/>
    <property type="match status" value="1"/>
</dbReference>
<feature type="region of interest" description="Disordered" evidence="7">
    <location>
        <begin position="244"/>
        <end position="277"/>
    </location>
</feature>
<dbReference type="OrthoDB" id="551907at2759"/>
<evidence type="ECO:0000256" key="1">
    <source>
        <dbReference type="ARBA" id="ARBA00004123"/>
    </source>
</evidence>
<evidence type="ECO:0000256" key="5">
    <source>
        <dbReference type="ARBA" id="ARBA00023163"/>
    </source>
</evidence>
<dbReference type="AlphaFoldDB" id="A0A6J0NKK9"/>
<dbReference type="InterPro" id="IPR025756">
    <property type="entry name" value="Myb_CC_LHEQLE"/>
</dbReference>
<evidence type="ECO:0000256" key="2">
    <source>
        <dbReference type="ARBA" id="ARBA00006783"/>
    </source>
</evidence>
<dbReference type="InterPro" id="IPR017930">
    <property type="entry name" value="Myb_dom"/>
</dbReference>
<accession>A0A6J0NKK9</accession>
<dbReference type="Pfam" id="PF00249">
    <property type="entry name" value="Myb_DNA-binding"/>
    <property type="match status" value="1"/>
</dbReference>
<dbReference type="GO" id="GO:0005634">
    <property type="term" value="C:nucleus"/>
    <property type="evidence" value="ECO:0007669"/>
    <property type="project" value="UniProtKB-SubCell"/>
</dbReference>
<organism evidence="9 10">
    <name type="scientific">Raphanus sativus</name>
    <name type="common">Radish</name>
    <name type="synonym">Raphanus raphanistrum var. sativus</name>
    <dbReference type="NCBI Taxonomy" id="3726"/>
    <lineage>
        <taxon>Eukaryota</taxon>
        <taxon>Viridiplantae</taxon>
        <taxon>Streptophyta</taxon>
        <taxon>Embryophyta</taxon>
        <taxon>Tracheophyta</taxon>
        <taxon>Spermatophyta</taxon>
        <taxon>Magnoliopsida</taxon>
        <taxon>eudicotyledons</taxon>
        <taxon>Gunneridae</taxon>
        <taxon>Pentapetalae</taxon>
        <taxon>rosids</taxon>
        <taxon>malvids</taxon>
        <taxon>Brassicales</taxon>
        <taxon>Brassicaceae</taxon>
        <taxon>Brassiceae</taxon>
        <taxon>Raphanus</taxon>
    </lineage>
</organism>
<keyword evidence="9" id="KW-1185">Reference proteome</keyword>
<dbReference type="GO" id="GO:0003700">
    <property type="term" value="F:DNA-binding transcription factor activity"/>
    <property type="evidence" value="ECO:0007669"/>
    <property type="project" value="InterPro"/>
</dbReference>
<name>A0A6J0NKK9_RAPSA</name>
<dbReference type="GO" id="GO:0003677">
    <property type="term" value="F:DNA binding"/>
    <property type="evidence" value="ECO:0007669"/>
    <property type="project" value="InterPro"/>
</dbReference>
<dbReference type="InterPro" id="IPR009057">
    <property type="entry name" value="Homeodomain-like_sf"/>
</dbReference>
<sequence length="361" mass="39832">MNSHSLFLSINDGGNTTCCSSSSLASLHSETTRSFPFRPSHFSNGSSFSRSSAFCNLSSSSSSDTKKHLGSTLPFLPNPSPAAASFTFTEEDLLSFSFEEVVDTSFLALSGDGGFQDVVDNFSLSEEQMELQFLSDELQLAITDRGETPRLDEIYQVTGLSPGQNGLPTAMPVLSQQPSPGESAAVNQKPRMRWSPELHDCFLEAVKKLDGPEKATPKAVMKMMNVEGLTIYQVKSHLQKYRLAKNMPERKEEKKSSGSSEDKKPASDTSEANGKKKGAIQLTEALRMQMEVQKQLHQQLEVQRSLQLRIEEHARYLQKILDEQSKAAATSKQDSHLSSSAEVDECETSLKRPRLENSTSH</sequence>
<dbReference type="InterPro" id="IPR046955">
    <property type="entry name" value="PHR1-like"/>
</dbReference>
<evidence type="ECO:0000256" key="3">
    <source>
        <dbReference type="ARBA" id="ARBA00023015"/>
    </source>
</evidence>
<proteinExistence type="inferred from homology"/>
<dbReference type="KEGG" id="rsz:108855857"/>
<feature type="compositionally biased region" description="Polar residues" evidence="7">
    <location>
        <begin position="327"/>
        <end position="341"/>
    </location>
</feature>
<evidence type="ECO:0000256" key="4">
    <source>
        <dbReference type="ARBA" id="ARBA00023054"/>
    </source>
</evidence>
<feature type="compositionally biased region" description="Basic and acidic residues" evidence="7">
    <location>
        <begin position="247"/>
        <end position="266"/>
    </location>
</feature>
<keyword evidence="3" id="KW-0805">Transcription regulation</keyword>
<comment type="similarity">
    <text evidence="2">Belongs to the MYB-CC family.</text>
</comment>
<evidence type="ECO:0000256" key="7">
    <source>
        <dbReference type="SAM" id="MobiDB-lite"/>
    </source>
</evidence>
<dbReference type="FunFam" id="1.10.10.60:FF:000002">
    <property type="entry name" value="Myb family transcription factor"/>
    <property type="match status" value="1"/>
</dbReference>
<dbReference type="PANTHER" id="PTHR31499">
    <property type="entry name" value="MYB FAMILY TRANSCRIPTION FACTOR PHL11"/>
    <property type="match status" value="1"/>
</dbReference>
<gene>
    <name evidence="10" type="primary">LOC108855857</name>
</gene>
<dbReference type="GeneID" id="108855857"/>
<evidence type="ECO:0000259" key="8">
    <source>
        <dbReference type="PROSITE" id="PS51294"/>
    </source>
</evidence>
<dbReference type="InterPro" id="IPR001005">
    <property type="entry name" value="SANT/Myb"/>
</dbReference>
<keyword evidence="5" id="KW-0804">Transcription</keyword>
<protein>
    <submittedName>
        <fullName evidence="10">Myb family transcription factor PHL6</fullName>
    </submittedName>
</protein>
<dbReference type="RefSeq" id="XP_018485277.1">
    <property type="nucleotide sequence ID" value="XM_018629775.2"/>
</dbReference>
<comment type="subcellular location">
    <subcellularLocation>
        <location evidence="1">Nucleus</location>
    </subcellularLocation>
</comment>
<evidence type="ECO:0000256" key="6">
    <source>
        <dbReference type="ARBA" id="ARBA00023242"/>
    </source>
</evidence>
<feature type="region of interest" description="Disordered" evidence="7">
    <location>
        <begin position="325"/>
        <end position="361"/>
    </location>
</feature>
<dbReference type="PANTHER" id="PTHR31499:SF80">
    <property type="entry name" value="HTH MYB-TYPE DOMAIN-CONTAINING PROTEIN"/>
    <property type="match status" value="1"/>
</dbReference>
<keyword evidence="4" id="KW-0175">Coiled coil</keyword>